<organism evidence="1 2">
    <name type="scientific">Streptomyces litchfieldiae</name>
    <dbReference type="NCBI Taxonomy" id="3075543"/>
    <lineage>
        <taxon>Bacteria</taxon>
        <taxon>Bacillati</taxon>
        <taxon>Actinomycetota</taxon>
        <taxon>Actinomycetes</taxon>
        <taxon>Kitasatosporales</taxon>
        <taxon>Streptomycetaceae</taxon>
        <taxon>Streptomyces</taxon>
    </lineage>
</organism>
<dbReference type="Gene3D" id="1.10.1200.10">
    <property type="entry name" value="ACP-like"/>
    <property type="match status" value="1"/>
</dbReference>
<accession>A0ABU2N067</accession>
<gene>
    <name evidence="1" type="ORF">RM590_30700</name>
</gene>
<dbReference type="Proteomes" id="UP001183246">
    <property type="component" value="Unassembled WGS sequence"/>
</dbReference>
<reference evidence="2" key="1">
    <citation type="submission" date="2023-07" db="EMBL/GenBank/DDBJ databases">
        <title>30 novel species of actinomycetes from the DSMZ collection.</title>
        <authorList>
            <person name="Nouioui I."/>
        </authorList>
    </citation>
    <scope>NUCLEOTIDE SEQUENCE [LARGE SCALE GENOMIC DNA]</scope>
    <source>
        <strain evidence="2">DSM 44938</strain>
    </source>
</reference>
<protein>
    <submittedName>
        <fullName evidence="1">Acyl carrier protein</fullName>
    </submittedName>
</protein>
<dbReference type="EMBL" id="JAVREL010000025">
    <property type="protein sequence ID" value="MDT0346918.1"/>
    <property type="molecule type" value="Genomic_DNA"/>
</dbReference>
<sequence length="90" mass="10048">MTATDRETIYKAISTYIQDNFLDDEDVPELTADAPLLEWGVLTSMNTSLLLAFIRNELRVVVPPTHLTGQHFGNLRSITDTVHKLAHPSA</sequence>
<proteinExistence type="predicted"/>
<comment type="caution">
    <text evidence="1">The sequence shown here is derived from an EMBL/GenBank/DDBJ whole genome shotgun (WGS) entry which is preliminary data.</text>
</comment>
<name>A0ABU2N067_9ACTN</name>
<evidence type="ECO:0000313" key="2">
    <source>
        <dbReference type="Proteomes" id="UP001183246"/>
    </source>
</evidence>
<dbReference type="RefSeq" id="WP_311708044.1">
    <property type="nucleotide sequence ID" value="NZ_JAVREL010000025.1"/>
</dbReference>
<dbReference type="SUPFAM" id="SSF47336">
    <property type="entry name" value="ACP-like"/>
    <property type="match status" value="1"/>
</dbReference>
<keyword evidence="2" id="KW-1185">Reference proteome</keyword>
<dbReference type="InterPro" id="IPR036736">
    <property type="entry name" value="ACP-like_sf"/>
</dbReference>
<evidence type="ECO:0000313" key="1">
    <source>
        <dbReference type="EMBL" id="MDT0346918.1"/>
    </source>
</evidence>